<reference evidence="3 4" key="1">
    <citation type="submission" date="2020-08" db="EMBL/GenBank/DDBJ databases">
        <title>Plant Genome Project.</title>
        <authorList>
            <person name="Zhang R.-G."/>
        </authorList>
    </citation>
    <scope>NUCLEOTIDE SEQUENCE [LARGE SCALE GENOMIC DNA]</scope>
    <source>
        <tissue evidence="3">Rhizome</tissue>
    </source>
</reference>
<evidence type="ECO:0000313" key="4">
    <source>
        <dbReference type="Proteomes" id="UP000734854"/>
    </source>
</evidence>
<dbReference type="AlphaFoldDB" id="A0A8J5HRR2"/>
<dbReference type="PANTHER" id="PTHR31482">
    <property type="entry name" value="ESTS AU081301(E20138)"/>
    <property type="match status" value="1"/>
</dbReference>
<name>A0A8J5HRR2_ZINOF</name>
<evidence type="ECO:0000256" key="1">
    <source>
        <dbReference type="SAM" id="Phobius"/>
    </source>
</evidence>
<dbReference type="Gene3D" id="1.20.1280.50">
    <property type="match status" value="1"/>
</dbReference>
<feature type="domain" description="F-box" evidence="2">
    <location>
        <begin position="114"/>
        <end position="160"/>
    </location>
</feature>
<proteinExistence type="predicted"/>
<keyword evidence="1" id="KW-1133">Transmembrane helix</keyword>
<dbReference type="EMBL" id="JACMSC010000005">
    <property type="protein sequence ID" value="KAG6522317.1"/>
    <property type="molecule type" value="Genomic_DNA"/>
</dbReference>
<dbReference type="SMART" id="SM00256">
    <property type="entry name" value="FBOX"/>
    <property type="match status" value="1"/>
</dbReference>
<evidence type="ECO:0000313" key="3">
    <source>
        <dbReference type="EMBL" id="KAG6522317.1"/>
    </source>
</evidence>
<accession>A0A8J5HRR2</accession>
<feature type="transmembrane region" description="Helical" evidence="1">
    <location>
        <begin position="37"/>
        <end position="55"/>
    </location>
</feature>
<dbReference type="PROSITE" id="PS50181">
    <property type="entry name" value="FBOX"/>
    <property type="match status" value="1"/>
</dbReference>
<keyword evidence="4" id="KW-1185">Reference proteome</keyword>
<evidence type="ECO:0000259" key="2">
    <source>
        <dbReference type="PROSITE" id="PS50181"/>
    </source>
</evidence>
<sequence length="424" mass="48670">MDMCSFMWANIVVNQLILEQLRSLFNIVVENPIRHRFGNLMLSFLMSFFPFVLFLSKSFPLPPWRELLSRLLPFLEKCKPIGARKIGALPPPPLMIPRNKCSGQRAENVEEPMETSLLDLPELALECVLEKLPPVGLSAMAAVCSSLRERCRSDHFWENHMREKWGSVIGPAETGEWKRHLASLTDSPGGGFGCEHWIGLLSCIWPISWLTSRIGNGNKLKNSLPADSVMAWYQSLQGGQFWFPAQVYNREHGHVGFMLSCYDAQVRYDCRTDTFLARYPPHGRRTVVTEEGVEWKRLRAPPAGTSAHELHISDCLSKLRPGDHIEIQWRKNKEFPYGWWYGVIGHSESCDGNEHFCHCHLSNSIVLEFNQYTPGSKWRQASIDRKNHKEEGNETDGFYGGIRKLESKDEISKWRELWPTDALE</sequence>
<dbReference type="Pfam" id="PF00646">
    <property type="entry name" value="F-box"/>
    <property type="match status" value="1"/>
</dbReference>
<dbReference type="InterPro" id="IPR001810">
    <property type="entry name" value="F-box_dom"/>
</dbReference>
<gene>
    <name evidence="3" type="ORF">ZIOFF_019456</name>
</gene>
<dbReference type="InterPro" id="IPR036047">
    <property type="entry name" value="F-box-like_dom_sf"/>
</dbReference>
<protein>
    <recommendedName>
        <fullName evidence="2">F-box domain-containing protein</fullName>
    </recommendedName>
</protein>
<dbReference type="Proteomes" id="UP000734854">
    <property type="component" value="Unassembled WGS sequence"/>
</dbReference>
<keyword evidence="1" id="KW-0812">Transmembrane</keyword>
<keyword evidence="1" id="KW-0472">Membrane</keyword>
<dbReference type="PANTHER" id="PTHR31482:SF18">
    <property type="entry name" value="ESTS AU081301(E20138)"/>
    <property type="match status" value="1"/>
</dbReference>
<dbReference type="SUPFAM" id="SSF81383">
    <property type="entry name" value="F-box domain"/>
    <property type="match status" value="1"/>
</dbReference>
<comment type="caution">
    <text evidence="3">The sequence shown here is derived from an EMBL/GenBank/DDBJ whole genome shotgun (WGS) entry which is preliminary data.</text>
</comment>
<organism evidence="3 4">
    <name type="scientific">Zingiber officinale</name>
    <name type="common">Ginger</name>
    <name type="synonym">Amomum zingiber</name>
    <dbReference type="NCBI Taxonomy" id="94328"/>
    <lineage>
        <taxon>Eukaryota</taxon>
        <taxon>Viridiplantae</taxon>
        <taxon>Streptophyta</taxon>
        <taxon>Embryophyta</taxon>
        <taxon>Tracheophyta</taxon>
        <taxon>Spermatophyta</taxon>
        <taxon>Magnoliopsida</taxon>
        <taxon>Liliopsida</taxon>
        <taxon>Zingiberales</taxon>
        <taxon>Zingiberaceae</taxon>
        <taxon>Zingiber</taxon>
    </lineage>
</organism>